<dbReference type="SUPFAM" id="SSF54695">
    <property type="entry name" value="POZ domain"/>
    <property type="match status" value="1"/>
</dbReference>
<dbReference type="Gene3D" id="3.30.710.10">
    <property type="entry name" value="Potassium Channel Kv1.1, Chain A"/>
    <property type="match status" value="1"/>
</dbReference>
<reference evidence="4 5" key="1">
    <citation type="journal article" date="2018" name="Cell">
        <title>The Chara Genome: Secondary Complexity and Implications for Plant Terrestrialization.</title>
        <authorList>
            <person name="Nishiyama T."/>
            <person name="Sakayama H."/>
            <person name="Vries J.D."/>
            <person name="Buschmann H."/>
            <person name="Saint-Marcoux D."/>
            <person name="Ullrich K.K."/>
            <person name="Haas F.B."/>
            <person name="Vanderstraeten L."/>
            <person name="Becker D."/>
            <person name="Lang D."/>
            <person name="Vosolsobe S."/>
            <person name="Rombauts S."/>
            <person name="Wilhelmsson P.K.I."/>
            <person name="Janitza P."/>
            <person name="Kern R."/>
            <person name="Heyl A."/>
            <person name="Rumpler F."/>
            <person name="Villalobos L.I.A.C."/>
            <person name="Clay J.M."/>
            <person name="Skokan R."/>
            <person name="Toyoda A."/>
            <person name="Suzuki Y."/>
            <person name="Kagoshima H."/>
            <person name="Schijlen E."/>
            <person name="Tajeshwar N."/>
            <person name="Catarino B."/>
            <person name="Hetherington A.J."/>
            <person name="Saltykova A."/>
            <person name="Bonnot C."/>
            <person name="Breuninger H."/>
            <person name="Symeonidi A."/>
            <person name="Radhakrishnan G.V."/>
            <person name="Van Nieuwerburgh F."/>
            <person name="Deforce D."/>
            <person name="Chang C."/>
            <person name="Karol K.G."/>
            <person name="Hedrich R."/>
            <person name="Ulvskov P."/>
            <person name="Glockner G."/>
            <person name="Delwiche C.F."/>
            <person name="Petrasek J."/>
            <person name="Van de Peer Y."/>
            <person name="Friml J."/>
            <person name="Beilby M."/>
            <person name="Dolan L."/>
            <person name="Kohara Y."/>
            <person name="Sugano S."/>
            <person name="Fujiyama A."/>
            <person name="Delaux P.-M."/>
            <person name="Quint M."/>
            <person name="TheiBen G."/>
            <person name="Hagemann M."/>
            <person name="Harholt J."/>
            <person name="Dunand C."/>
            <person name="Zachgo S."/>
            <person name="Langdale J."/>
            <person name="Maumus F."/>
            <person name="Straeten D.V.D."/>
            <person name="Gould S.B."/>
            <person name="Rensing S.A."/>
        </authorList>
    </citation>
    <scope>NUCLEOTIDE SEQUENCE [LARGE SCALE GENOMIC DNA]</scope>
    <source>
        <strain evidence="4 5">S276</strain>
    </source>
</reference>
<evidence type="ECO:0000256" key="1">
    <source>
        <dbReference type="ARBA" id="ARBA00004906"/>
    </source>
</evidence>
<feature type="region of interest" description="Disordered" evidence="2">
    <location>
        <begin position="451"/>
        <end position="478"/>
    </location>
</feature>
<evidence type="ECO:0000313" key="4">
    <source>
        <dbReference type="EMBL" id="GBG75388.1"/>
    </source>
</evidence>
<gene>
    <name evidence="4" type="ORF">CBR_g20018</name>
</gene>
<dbReference type="Pfam" id="PF00651">
    <property type="entry name" value="BTB"/>
    <property type="match status" value="1"/>
</dbReference>
<protein>
    <recommendedName>
        <fullName evidence="3">BTB domain-containing protein</fullName>
    </recommendedName>
</protein>
<comment type="pathway">
    <text evidence="1">Protein modification; protein ubiquitination.</text>
</comment>
<evidence type="ECO:0000256" key="2">
    <source>
        <dbReference type="SAM" id="MobiDB-lite"/>
    </source>
</evidence>
<comment type="caution">
    <text evidence="4">The sequence shown here is derived from an EMBL/GenBank/DDBJ whole genome shotgun (WGS) entry which is preliminary data.</text>
</comment>
<dbReference type="GO" id="GO:0005737">
    <property type="term" value="C:cytoplasm"/>
    <property type="evidence" value="ECO:0007669"/>
    <property type="project" value="TreeGrafter"/>
</dbReference>
<dbReference type="STRING" id="69332.A0A388KZE4"/>
<feature type="region of interest" description="Disordered" evidence="2">
    <location>
        <begin position="372"/>
        <end position="435"/>
    </location>
</feature>
<dbReference type="InterPro" id="IPR052407">
    <property type="entry name" value="BTB_POZ_domain_cont_9"/>
</dbReference>
<dbReference type="CDD" id="cd18186">
    <property type="entry name" value="BTB_POZ_ZBTB_KLHL-like"/>
    <property type="match status" value="1"/>
</dbReference>
<feature type="region of interest" description="Disordered" evidence="2">
    <location>
        <begin position="1"/>
        <end position="21"/>
    </location>
</feature>
<organism evidence="4 5">
    <name type="scientific">Chara braunii</name>
    <name type="common">Braun's stonewort</name>
    <dbReference type="NCBI Taxonomy" id="69332"/>
    <lineage>
        <taxon>Eukaryota</taxon>
        <taxon>Viridiplantae</taxon>
        <taxon>Streptophyta</taxon>
        <taxon>Charophyceae</taxon>
        <taxon>Charales</taxon>
        <taxon>Characeae</taxon>
        <taxon>Chara</taxon>
    </lineage>
</organism>
<feature type="compositionally biased region" description="Polar residues" evidence="2">
    <location>
        <begin position="511"/>
        <end position="521"/>
    </location>
</feature>
<feature type="compositionally biased region" description="Low complexity" evidence="2">
    <location>
        <begin position="412"/>
        <end position="430"/>
    </location>
</feature>
<feature type="region of interest" description="Disordered" evidence="2">
    <location>
        <begin position="312"/>
        <end position="336"/>
    </location>
</feature>
<dbReference type="SMART" id="SM00225">
    <property type="entry name" value="BTB"/>
    <property type="match status" value="1"/>
</dbReference>
<dbReference type="Gramene" id="GBG75388">
    <property type="protein sequence ID" value="GBG75388"/>
    <property type="gene ID" value="CBR_g20018"/>
</dbReference>
<feature type="compositionally biased region" description="Low complexity" evidence="2">
    <location>
        <begin position="462"/>
        <end position="475"/>
    </location>
</feature>
<dbReference type="InterPro" id="IPR011333">
    <property type="entry name" value="SKP1/BTB/POZ_sf"/>
</dbReference>
<feature type="region of interest" description="Disordered" evidence="2">
    <location>
        <begin position="499"/>
        <end position="553"/>
    </location>
</feature>
<feature type="compositionally biased region" description="Low complexity" evidence="2">
    <location>
        <begin position="537"/>
        <end position="546"/>
    </location>
</feature>
<keyword evidence="5" id="KW-1185">Reference proteome</keyword>
<evidence type="ECO:0000313" key="5">
    <source>
        <dbReference type="Proteomes" id="UP000265515"/>
    </source>
</evidence>
<feature type="compositionally biased region" description="Polar residues" evidence="2">
    <location>
        <begin position="320"/>
        <end position="336"/>
    </location>
</feature>
<evidence type="ECO:0000259" key="3">
    <source>
        <dbReference type="PROSITE" id="PS50097"/>
    </source>
</evidence>
<proteinExistence type="predicted"/>
<dbReference type="EMBL" id="BFEA01000223">
    <property type="protein sequence ID" value="GBG75388.1"/>
    <property type="molecule type" value="Genomic_DNA"/>
</dbReference>
<feature type="domain" description="BTB" evidence="3">
    <location>
        <begin position="45"/>
        <end position="105"/>
    </location>
</feature>
<dbReference type="AlphaFoldDB" id="A0A388KZE4"/>
<dbReference type="Proteomes" id="UP000265515">
    <property type="component" value="Unassembled WGS sequence"/>
</dbReference>
<sequence length="553" mass="58772">MLDTVAYSLKDSSKKVPPSGSELECKQQAAVLRTAKSLLEREELLDVTFVCVENEEVKVNRAFLAASSEYFSNLFYGNMREKGLQRIPLPDAVAKYLRMIFEYLHGCACQSPPYSYGDMVNAYALADQYQIVDFCNHVSGLLALTLSNKPLSIVIGEVMSAALHRGLDEIVEMALNAFQRHDFNPCSFMGWSMESVVFCLDHASMEASEQEFAEAAVNWGSLKVDAGGTMAKGSSAASLKDEDADQRLAEVMKHVKLEYVSPNFIAEHIEPLGVVPENILLNAYRSQARALSVNTGKYQTKWRSATGLTLAKVKSERRSSPPTNNSTGAKSSFCETSSTNPPLFSSAASLRTNSRLPGASVTPFAVHSPPLNGLASSPSSSSQPSLSLLSPSGSSPWQPLNLAAPASTKGFSPSPSGVQPLVSSSSSPGQMNSTNSNTMIQAFHQSRFGSPCTRVSSMAGIAPSSTSTTPSAPSTPVGPRPFPVFTFSNPAPSPTTSLFGFSSWSPPPSSATHNGSASRPSSAVGRVRQAEGSQTHSASGLSSGGSQILGKRQ</sequence>
<dbReference type="PANTHER" id="PTHR46306">
    <property type="entry name" value="BTB/POZ DOMAIN-CONTAINING PROTEIN 9"/>
    <property type="match status" value="1"/>
</dbReference>
<dbReference type="PANTHER" id="PTHR46306:SF1">
    <property type="entry name" value="BTB_POZ DOMAIN-CONTAINING PROTEIN 9"/>
    <property type="match status" value="1"/>
</dbReference>
<dbReference type="PROSITE" id="PS50097">
    <property type="entry name" value="BTB"/>
    <property type="match status" value="1"/>
</dbReference>
<accession>A0A388KZE4</accession>
<dbReference type="OrthoDB" id="6418787at2759"/>
<dbReference type="InterPro" id="IPR000210">
    <property type="entry name" value="BTB/POZ_dom"/>
</dbReference>
<name>A0A388KZE4_CHABU</name>
<feature type="compositionally biased region" description="Low complexity" evidence="2">
    <location>
        <begin position="372"/>
        <end position="400"/>
    </location>
</feature>